<evidence type="ECO:0000256" key="1">
    <source>
        <dbReference type="ARBA" id="ARBA00022679"/>
    </source>
</evidence>
<reference evidence="4 7" key="1">
    <citation type="submission" date="2019-08" db="EMBL/GenBank/DDBJ databases">
        <title>Comparison of rpoB and gyrB Sequences from Mobiluncus Species and Development of a Multiplex PCR Method for Clinical Detection of Mobiluncus curtisii and Mobiluncus mulieris.</title>
        <authorList>
            <person name="Yang L."/>
            <person name="Shen Y."/>
            <person name="Xu G."/>
            <person name="Shu L.-B."/>
            <person name="Hu J."/>
            <person name="Zhang R."/>
            <person name="Wang Y."/>
            <person name="Zhou H.-W."/>
            <person name="Zhang X."/>
        </authorList>
    </citation>
    <scope>NUCLEOTIDE SEQUENCE [LARGE SCALE GENOMIC DNA]</scope>
    <source>
        <strain evidence="4 7">M26</strain>
    </source>
</reference>
<evidence type="ECO:0000313" key="5">
    <source>
        <dbReference type="EMBL" id="NMW92850.1"/>
    </source>
</evidence>
<dbReference type="RefSeq" id="WP_004011914.1">
    <property type="nucleotide sequence ID" value="NZ_JABCUU010000013.1"/>
</dbReference>
<dbReference type="OrthoDB" id="8578462at2"/>
<dbReference type="InterPro" id="IPR011611">
    <property type="entry name" value="PfkB_dom"/>
</dbReference>
<proteinExistence type="predicted"/>
<dbReference type="SUPFAM" id="SSF53613">
    <property type="entry name" value="Ribokinase-like"/>
    <property type="match status" value="1"/>
</dbReference>
<dbReference type="PANTHER" id="PTHR10584">
    <property type="entry name" value="SUGAR KINASE"/>
    <property type="match status" value="1"/>
</dbReference>
<dbReference type="Proteomes" id="UP001209486">
    <property type="component" value="Unassembled WGS sequence"/>
</dbReference>
<name>A0A2J9KS68_9ACTO</name>
<feature type="domain" description="Carbohydrate kinase PfkB" evidence="3">
    <location>
        <begin position="47"/>
        <end position="295"/>
    </location>
</feature>
<evidence type="ECO:0000313" key="7">
    <source>
        <dbReference type="Proteomes" id="UP001209486"/>
    </source>
</evidence>
<evidence type="ECO:0000313" key="6">
    <source>
        <dbReference type="Proteomes" id="UP000582487"/>
    </source>
</evidence>
<dbReference type="AlphaFoldDB" id="A0A2J9KS68"/>
<dbReference type="EMBL" id="VSZY01000012">
    <property type="protein sequence ID" value="MCU9969282.1"/>
    <property type="molecule type" value="Genomic_DNA"/>
</dbReference>
<comment type="caution">
    <text evidence="5">The sequence shown here is derived from an EMBL/GenBank/DDBJ whole genome shotgun (WGS) entry which is preliminary data.</text>
</comment>
<protein>
    <submittedName>
        <fullName evidence="5">Carbohydrate kinase</fullName>
    </submittedName>
</protein>
<evidence type="ECO:0000259" key="3">
    <source>
        <dbReference type="Pfam" id="PF00294"/>
    </source>
</evidence>
<dbReference type="Gene3D" id="3.40.1190.20">
    <property type="match status" value="1"/>
</dbReference>
<dbReference type="GO" id="GO:0016301">
    <property type="term" value="F:kinase activity"/>
    <property type="evidence" value="ECO:0007669"/>
    <property type="project" value="UniProtKB-KW"/>
</dbReference>
<dbReference type="InterPro" id="IPR029056">
    <property type="entry name" value="Ribokinase-like"/>
</dbReference>
<dbReference type="EMBL" id="JABCUV010000003">
    <property type="protein sequence ID" value="NMW92850.1"/>
    <property type="molecule type" value="Genomic_DNA"/>
</dbReference>
<dbReference type="PANTHER" id="PTHR10584:SF166">
    <property type="entry name" value="RIBOKINASE"/>
    <property type="match status" value="1"/>
</dbReference>
<dbReference type="Pfam" id="PF00294">
    <property type="entry name" value="PfkB"/>
    <property type="match status" value="1"/>
</dbReference>
<keyword evidence="2 5" id="KW-0418">Kinase</keyword>
<accession>A0A2J9KS68</accession>
<evidence type="ECO:0000313" key="4">
    <source>
        <dbReference type="EMBL" id="MCU9969282.1"/>
    </source>
</evidence>
<reference evidence="5 6" key="2">
    <citation type="submission" date="2020-04" db="EMBL/GenBank/DDBJ databases">
        <title>Antimicrobial susceptibility and clonality of vaginal-derived multi-drug resistant Mobiluncus isolates in China.</title>
        <authorList>
            <person name="Zhang X."/>
        </authorList>
    </citation>
    <scope>NUCLEOTIDE SEQUENCE [LARGE SCALE GENOMIC DNA]</scope>
    <source>
        <strain evidence="5 6">7</strain>
    </source>
</reference>
<evidence type="ECO:0000256" key="2">
    <source>
        <dbReference type="ARBA" id="ARBA00022777"/>
    </source>
</evidence>
<keyword evidence="1" id="KW-0808">Transferase</keyword>
<dbReference type="Proteomes" id="UP000582487">
    <property type="component" value="Unassembled WGS sequence"/>
</dbReference>
<sequence length="312" mass="33346">MKTVRFISTQTISLELPLQVSQLPESGCEVQAAVMEGTVVAGGFFLAATVARQCIAVAVASTLGTGPNSVLARRSLGREGISVLLPETVGDIGIRIVTIDEKGVRTTITSPGVEAEPSPRDFTELTLRPDDRVLINLNDLVFPQLAQGLYSLVDSLPDQVHLVVNAGPRVGAVDLDVLVKVLRRADLLTLNRQQSEAIGSRLGRNPIVDTLRRYLQPNSYLVLRDGAQGAMIQENADSLPLVVPAFPGEVKDTTGMADAHTGVLVASLMHGKSLEEAAIRANAAATLVFSQYGHYKVPKAQQIDHFLASIDL</sequence>
<organism evidence="5 6">
    <name type="scientific">Mobiluncus mulieris</name>
    <dbReference type="NCBI Taxonomy" id="2052"/>
    <lineage>
        <taxon>Bacteria</taxon>
        <taxon>Bacillati</taxon>
        <taxon>Actinomycetota</taxon>
        <taxon>Actinomycetes</taxon>
        <taxon>Actinomycetales</taxon>
        <taxon>Actinomycetaceae</taxon>
        <taxon>Mobiluncus</taxon>
    </lineage>
</organism>
<dbReference type="GO" id="GO:0005829">
    <property type="term" value="C:cytosol"/>
    <property type="evidence" value="ECO:0007669"/>
    <property type="project" value="TreeGrafter"/>
</dbReference>
<gene>
    <name evidence="4" type="ORF">FYZ43_07735</name>
    <name evidence="5" type="ORF">HHJ74_03920</name>
</gene>